<dbReference type="InterPro" id="IPR020846">
    <property type="entry name" value="MFS_dom"/>
</dbReference>
<dbReference type="OrthoDB" id="9803985at2"/>
<evidence type="ECO:0000256" key="2">
    <source>
        <dbReference type="ARBA" id="ARBA00022475"/>
    </source>
</evidence>
<accession>A0A285P0B8</accession>
<dbReference type="Pfam" id="PF07690">
    <property type="entry name" value="MFS_1"/>
    <property type="match status" value="1"/>
</dbReference>
<dbReference type="SUPFAM" id="SSF103473">
    <property type="entry name" value="MFS general substrate transporter"/>
    <property type="match status" value="1"/>
</dbReference>
<dbReference type="InterPro" id="IPR036259">
    <property type="entry name" value="MFS_trans_sf"/>
</dbReference>
<dbReference type="GO" id="GO:0022857">
    <property type="term" value="F:transmembrane transporter activity"/>
    <property type="evidence" value="ECO:0007669"/>
    <property type="project" value="InterPro"/>
</dbReference>
<feature type="domain" description="Major facilitator superfamily (MFS) profile" evidence="7">
    <location>
        <begin position="165"/>
        <end position="387"/>
    </location>
</feature>
<name>A0A285P0B8_9AQUI</name>
<evidence type="ECO:0000256" key="6">
    <source>
        <dbReference type="SAM" id="Phobius"/>
    </source>
</evidence>
<feature type="transmembrane region" description="Helical" evidence="6">
    <location>
        <begin position="71"/>
        <end position="93"/>
    </location>
</feature>
<comment type="subcellular location">
    <subcellularLocation>
        <location evidence="1">Cell membrane</location>
        <topology evidence="1">Multi-pass membrane protein</topology>
    </subcellularLocation>
</comment>
<dbReference type="Gene3D" id="1.20.1250.20">
    <property type="entry name" value="MFS general substrate transporter like domains"/>
    <property type="match status" value="2"/>
</dbReference>
<keyword evidence="5 6" id="KW-0472">Membrane</keyword>
<keyword evidence="9" id="KW-1185">Reference proteome</keyword>
<keyword evidence="3 6" id="KW-0812">Transmembrane</keyword>
<feature type="transmembrane region" description="Helical" evidence="6">
    <location>
        <begin position="327"/>
        <end position="350"/>
    </location>
</feature>
<feature type="transmembrane region" description="Helical" evidence="6">
    <location>
        <begin position="240"/>
        <end position="263"/>
    </location>
</feature>
<dbReference type="PROSITE" id="PS50850">
    <property type="entry name" value="MFS"/>
    <property type="match status" value="1"/>
</dbReference>
<dbReference type="AlphaFoldDB" id="A0A285P0B8"/>
<evidence type="ECO:0000256" key="4">
    <source>
        <dbReference type="ARBA" id="ARBA00022989"/>
    </source>
</evidence>
<evidence type="ECO:0000259" key="7">
    <source>
        <dbReference type="PROSITE" id="PS50850"/>
    </source>
</evidence>
<dbReference type="InterPro" id="IPR011701">
    <property type="entry name" value="MFS"/>
</dbReference>
<reference evidence="9" key="1">
    <citation type="submission" date="2017-09" db="EMBL/GenBank/DDBJ databases">
        <authorList>
            <person name="Varghese N."/>
            <person name="Submissions S."/>
        </authorList>
    </citation>
    <scope>NUCLEOTIDE SEQUENCE [LARGE SCALE GENOMIC DNA]</scope>
    <source>
        <strain evidence="9">DSM 2913</strain>
    </source>
</reference>
<dbReference type="RefSeq" id="WP_096602597.1">
    <property type="nucleotide sequence ID" value="NZ_OBEN01000007.1"/>
</dbReference>
<feature type="transmembrane region" description="Helical" evidence="6">
    <location>
        <begin position="283"/>
        <end position="306"/>
    </location>
</feature>
<dbReference type="EMBL" id="OBEN01000007">
    <property type="protein sequence ID" value="SNZ15180.1"/>
    <property type="molecule type" value="Genomic_DNA"/>
</dbReference>
<evidence type="ECO:0000313" key="8">
    <source>
        <dbReference type="EMBL" id="SNZ15180.1"/>
    </source>
</evidence>
<evidence type="ECO:0000256" key="1">
    <source>
        <dbReference type="ARBA" id="ARBA00004651"/>
    </source>
</evidence>
<feature type="transmembrane region" description="Helical" evidence="6">
    <location>
        <begin position="356"/>
        <end position="375"/>
    </location>
</feature>
<feature type="transmembrane region" description="Helical" evidence="6">
    <location>
        <begin position="206"/>
        <end position="228"/>
    </location>
</feature>
<evidence type="ECO:0000313" key="9">
    <source>
        <dbReference type="Proteomes" id="UP000218627"/>
    </source>
</evidence>
<feature type="transmembrane region" description="Helical" evidence="6">
    <location>
        <begin position="165"/>
        <end position="186"/>
    </location>
</feature>
<dbReference type="PANTHER" id="PTHR42688">
    <property type="entry name" value="CONSERVED PROTEIN"/>
    <property type="match status" value="1"/>
</dbReference>
<gene>
    <name evidence="8" type="ORF">SAMN06265353_1313</name>
</gene>
<dbReference type="Proteomes" id="UP000218627">
    <property type="component" value="Unassembled WGS sequence"/>
</dbReference>
<evidence type="ECO:0000256" key="3">
    <source>
        <dbReference type="ARBA" id="ARBA00022692"/>
    </source>
</evidence>
<protein>
    <submittedName>
        <fullName evidence="8">Major Facilitator Superfamily protein</fullName>
    </submittedName>
</protein>
<keyword evidence="4 6" id="KW-1133">Transmembrane helix</keyword>
<feature type="transmembrane region" description="Helical" evidence="6">
    <location>
        <begin position="36"/>
        <end position="59"/>
    </location>
</feature>
<dbReference type="PANTHER" id="PTHR42688:SF1">
    <property type="entry name" value="BLR5212 PROTEIN"/>
    <property type="match status" value="1"/>
</dbReference>
<evidence type="ECO:0000256" key="5">
    <source>
        <dbReference type="ARBA" id="ARBA00023136"/>
    </source>
</evidence>
<dbReference type="InterPro" id="IPR052425">
    <property type="entry name" value="Uncharacterized_MFS-type"/>
</dbReference>
<sequence>MERKAYKIVLLFGVVSLLADMTYEGARGIIGPYMSLLGASAFIVSFISGFGEFLGYALRLFSGYLADKTKLYWAITIVGYAINLFSVPLLAIAPSWQWAGFLVLIERIGKSIRTPSRDVLLSFATKKMGHGLGFGIHEFFDQIGALSGPILVSVVLFVSGDYRSAFIFLGVPAFIALLTLIYTKLIYTDSVVKEEREEGDHLKSHFFMYVVASGFVAMGYADFALLAYHLKQGISMPDGWISLVYAVAMGVDAIFALLFGILFDRIGFYALMLGILVASAYPLFAFSLSFTFVFLGIVLWGLGMGIQESIMRSAIAKLTPPETRGKAFGIFHFFYGFSWFLGSAIMGYLYQVSFKYLIAFSVASQLLSLVPIFMLSKSFSAKSRSSG</sequence>
<organism evidence="8 9">
    <name type="scientific">Hydrogenobacter hydrogenophilus</name>
    <dbReference type="NCBI Taxonomy" id="35835"/>
    <lineage>
        <taxon>Bacteria</taxon>
        <taxon>Pseudomonadati</taxon>
        <taxon>Aquificota</taxon>
        <taxon>Aquificia</taxon>
        <taxon>Aquificales</taxon>
        <taxon>Aquificaceae</taxon>
        <taxon>Hydrogenobacter</taxon>
    </lineage>
</organism>
<proteinExistence type="predicted"/>
<dbReference type="GO" id="GO:0005886">
    <property type="term" value="C:plasma membrane"/>
    <property type="evidence" value="ECO:0007669"/>
    <property type="project" value="UniProtKB-SubCell"/>
</dbReference>
<dbReference type="CDD" id="cd17370">
    <property type="entry name" value="MFS_MJ1317_like"/>
    <property type="match status" value="1"/>
</dbReference>
<keyword evidence="2" id="KW-1003">Cell membrane</keyword>
<feature type="transmembrane region" description="Helical" evidence="6">
    <location>
        <begin position="139"/>
        <end position="158"/>
    </location>
</feature>